<accession>A0A499W2K4</accession>
<name>A0A499W2K4_STRAX</name>
<gene>
    <name evidence="1" type="ORF">SAVMC3_88800</name>
</gene>
<proteinExistence type="predicted"/>
<organism evidence="1">
    <name type="scientific">Streptomyces avermitilis</name>
    <dbReference type="NCBI Taxonomy" id="33903"/>
    <lineage>
        <taxon>Bacteria</taxon>
        <taxon>Bacillati</taxon>
        <taxon>Actinomycetota</taxon>
        <taxon>Actinomycetes</taxon>
        <taxon>Kitasatosporales</taxon>
        <taxon>Streptomycetaceae</taxon>
        <taxon>Streptomyces</taxon>
    </lineage>
</organism>
<evidence type="ECO:0000313" key="1">
    <source>
        <dbReference type="EMBL" id="BBJ56251.1"/>
    </source>
</evidence>
<protein>
    <submittedName>
        <fullName evidence="1">Uncharacterized protein</fullName>
    </submittedName>
</protein>
<reference evidence="1" key="1">
    <citation type="submission" date="2019-04" db="EMBL/GenBank/DDBJ databases">
        <title>Draft genome sequences of Streptomyces avermitilis MC3.</title>
        <authorList>
            <person name="Komaki H."/>
            <person name="Tamura T."/>
            <person name="Hosoyama A."/>
        </authorList>
    </citation>
    <scope>NUCLEOTIDE SEQUENCE</scope>
    <source>
        <strain evidence="1">MC3</strain>
    </source>
</reference>
<dbReference type="AlphaFoldDB" id="A0A499W2K4"/>
<sequence length="59" mass="6682">MQVYVQPGDRISRTIDDVTYPAAMILVHDTEEVVLRDANTVRFLDGPGFYELEPEGDRA</sequence>
<dbReference type="EMBL" id="AP019621">
    <property type="protein sequence ID" value="BBJ56251.1"/>
    <property type="molecule type" value="Genomic_DNA"/>
</dbReference>